<dbReference type="EMBL" id="FNLO01000011">
    <property type="protein sequence ID" value="SDV50326.1"/>
    <property type="molecule type" value="Genomic_DNA"/>
</dbReference>
<sequence>MPTLSASLAVALRSTRDALAAADAHAILFLIPKIRDAPALVARRAGLCLAL</sequence>
<evidence type="ECO:0000313" key="2">
    <source>
        <dbReference type="Proteomes" id="UP000243719"/>
    </source>
</evidence>
<dbReference type="STRING" id="1770053.SAMN05216551_11198"/>
<keyword evidence="2" id="KW-1185">Reference proteome</keyword>
<protein>
    <submittedName>
        <fullName evidence="1">Uncharacterized protein</fullName>
    </submittedName>
</protein>
<organism evidence="1 2">
    <name type="scientific">Chitinasiproducens palmae</name>
    <dbReference type="NCBI Taxonomy" id="1770053"/>
    <lineage>
        <taxon>Bacteria</taxon>
        <taxon>Pseudomonadati</taxon>
        <taxon>Pseudomonadota</taxon>
        <taxon>Betaproteobacteria</taxon>
        <taxon>Burkholderiales</taxon>
        <taxon>Burkholderiaceae</taxon>
        <taxon>Chitinasiproducens</taxon>
    </lineage>
</organism>
<accession>A0A1H2PT92</accession>
<reference evidence="2" key="1">
    <citation type="submission" date="2016-09" db="EMBL/GenBank/DDBJ databases">
        <authorList>
            <person name="Varghese N."/>
            <person name="Submissions S."/>
        </authorList>
    </citation>
    <scope>NUCLEOTIDE SEQUENCE [LARGE SCALE GENOMIC DNA]</scope>
    <source>
        <strain evidence="2">JS23</strain>
    </source>
</reference>
<gene>
    <name evidence="1" type="ORF">SAMN05216551_11198</name>
</gene>
<name>A0A1H2PT92_9BURK</name>
<proteinExistence type="predicted"/>
<dbReference type="AlphaFoldDB" id="A0A1H2PT92"/>
<evidence type="ECO:0000313" key="1">
    <source>
        <dbReference type="EMBL" id="SDV50326.1"/>
    </source>
</evidence>
<dbReference type="Proteomes" id="UP000243719">
    <property type="component" value="Unassembled WGS sequence"/>
</dbReference>
<dbReference type="RefSeq" id="WP_170845203.1">
    <property type="nucleotide sequence ID" value="NZ_FNLO01000011.1"/>
</dbReference>